<dbReference type="InterPro" id="IPR014747">
    <property type="entry name" value="Bac_photo_RC_H_C"/>
</dbReference>
<dbReference type="Gene3D" id="3.90.50.10">
    <property type="entry name" value="Photosynthetic Reaction Center, subunit H, domain 2"/>
    <property type="match status" value="2"/>
</dbReference>
<dbReference type="InterPro" id="IPR027275">
    <property type="entry name" value="PRC-brl_dom"/>
</dbReference>
<protein>
    <submittedName>
        <fullName evidence="2">PRC-barrel domain-containing protein</fullName>
    </submittedName>
</protein>
<dbReference type="SUPFAM" id="SSF50346">
    <property type="entry name" value="PRC-barrel domain"/>
    <property type="match status" value="2"/>
</dbReference>
<dbReference type="Pfam" id="PF05239">
    <property type="entry name" value="PRC"/>
    <property type="match status" value="1"/>
</dbReference>
<evidence type="ECO:0000259" key="1">
    <source>
        <dbReference type="Pfam" id="PF05239"/>
    </source>
</evidence>
<organism evidence="2 3">
    <name type="scientific">Actimicrobium antarcticum</name>
    <dbReference type="NCBI Taxonomy" id="1051899"/>
    <lineage>
        <taxon>Bacteria</taxon>
        <taxon>Pseudomonadati</taxon>
        <taxon>Pseudomonadota</taxon>
        <taxon>Betaproteobacteria</taxon>
        <taxon>Burkholderiales</taxon>
        <taxon>Oxalobacteraceae</taxon>
        <taxon>Actimicrobium</taxon>
    </lineage>
</organism>
<dbReference type="InterPro" id="IPR011033">
    <property type="entry name" value="PRC_barrel-like_sf"/>
</dbReference>
<evidence type="ECO:0000313" key="3">
    <source>
        <dbReference type="Proteomes" id="UP001501353"/>
    </source>
</evidence>
<accession>A0ABP7TD58</accession>
<sequence>MLKNASTLTKSIVNATDGEIGNVEDAYFDDVAWAIRYLVVDTGTWLVSRRVLISPYSVVPPLASDAIVNVSLTRSQVKDSPDVDTHKPVSRQHERAYLGYYGYPPYWNDAGLWSMGEYPLIPPAGLSHSQEERDQRESDVKPEDVHLRSMKNVRGYFVEASDGNIGHIDDFIYDVDSWAIRYLLVDTSNWWPGSKKVLIATSWIDRIDWLDSRVFTTLTQDAIKQSPAYDESTILDRDAETRLHDTHARRGYWNKEG</sequence>
<dbReference type="Proteomes" id="UP001501353">
    <property type="component" value="Unassembled WGS sequence"/>
</dbReference>
<dbReference type="RefSeq" id="WP_344763428.1">
    <property type="nucleotide sequence ID" value="NZ_BAAAZE010000008.1"/>
</dbReference>
<evidence type="ECO:0000313" key="2">
    <source>
        <dbReference type="EMBL" id="GAA4024606.1"/>
    </source>
</evidence>
<feature type="domain" description="PRC-barrel" evidence="1">
    <location>
        <begin position="10"/>
        <end position="55"/>
    </location>
</feature>
<keyword evidence="3" id="KW-1185">Reference proteome</keyword>
<name>A0ABP7TD58_9BURK</name>
<reference evidence="3" key="1">
    <citation type="journal article" date="2019" name="Int. J. Syst. Evol. Microbiol.">
        <title>The Global Catalogue of Microorganisms (GCM) 10K type strain sequencing project: providing services to taxonomists for standard genome sequencing and annotation.</title>
        <authorList>
            <consortium name="The Broad Institute Genomics Platform"/>
            <consortium name="The Broad Institute Genome Sequencing Center for Infectious Disease"/>
            <person name="Wu L."/>
            <person name="Ma J."/>
        </authorList>
    </citation>
    <scope>NUCLEOTIDE SEQUENCE [LARGE SCALE GENOMIC DNA]</scope>
    <source>
        <strain evidence="3">JCM 16673</strain>
    </source>
</reference>
<proteinExistence type="predicted"/>
<comment type="caution">
    <text evidence="2">The sequence shown here is derived from an EMBL/GenBank/DDBJ whole genome shotgun (WGS) entry which is preliminary data.</text>
</comment>
<dbReference type="EMBL" id="BAAAZE010000008">
    <property type="protein sequence ID" value="GAA4024606.1"/>
    <property type="molecule type" value="Genomic_DNA"/>
</dbReference>
<gene>
    <name evidence="2" type="ORF">GCM10022212_22790</name>
</gene>